<dbReference type="Gene3D" id="1.25.10.10">
    <property type="entry name" value="Leucine-rich Repeat Variant"/>
    <property type="match status" value="2"/>
</dbReference>
<dbReference type="InterPro" id="IPR011989">
    <property type="entry name" value="ARM-like"/>
</dbReference>
<dbReference type="AlphaFoldDB" id="A0A5E4MEM4"/>
<gene>
    <name evidence="2" type="ORF">CINCED_3A019518</name>
</gene>
<dbReference type="OrthoDB" id="247006at2759"/>
<feature type="region of interest" description="Disordered" evidence="1">
    <location>
        <begin position="92"/>
        <end position="118"/>
    </location>
</feature>
<dbReference type="GO" id="GO:0044782">
    <property type="term" value="P:cilium organization"/>
    <property type="evidence" value="ECO:0007669"/>
    <property type="project" value="TreeGrafter"/>
</dbReference>
<dbReference type="SUPFAM" id="SSF48371">
    <property type="entry name" value="ARM repeat"/>
    <property type="match status" value="1"/>
</dbReference>
<evidence type="ECO:0000256" key="1">
    <source>
        <dbReference type="SAM" id="MobiDB-lite"/>
    </source>
</evidence>
<evidence type="ECO:0000313" key="3">
    <source>
        <dbReference type="Proteomes" id="UP000325440"/>
    </source>
</evidence>
<dbReference type="PANTHER" id="PTHR21356:SF1">
    <property type="entry name" value="ARMADILLO REPEAT-CONTAINING PROTEIN 2"/>
    <property type="match status" value="1"/>
</dbReference>
<reference evidence="2 3" key="1">
    <citation type="submission" date="2019-08" db="EMBL/GenBank/DDBJ databases">
        <authorList>
            <person name="Alioto T."/>
            <person name="Alioto T."/>
            <person name="Gomez Garrido J."/>
        </authorList>
    </citation>
    <scope>NUCLEOTIDE SEQUENCE [LARGE SCALE GENOMIC DNA]</scope>
</reference>
<dbReference type="InterPro" id="IPR000225">
    <property type="entry name" value="Armadillo"/>
</dbReference>
<organism evidence="2 3">
    <name type="scientific">Cinara cedri</name>
    <dbReference type="NCBI Taxonomy" id="506608"/>
    <lineage>
        <taxon>Eukaryota</taxon>
        <taxon>Metazoa</taxon>
        <taxon>Ecdysozoa</taxon>
        <taxon>Arthropoda</taxon>
        <taxon>Hexapoda</taxon>
        <taxon>Insecta</taxon>
        <taxon>Pterygota</taxon>
        <taxon>Neoptera</taxon>
        <taxon>Paraneoptera</taxon>
        <taxon>Hemiptera</taxon>
        <taxon>Sternorrhyncha</taxon>
        <taxon>Aphidomorpha</taxon>
        <taxon>Aphidoidea</taxon>
        <taxon>Aphididae</taxon>
        <taxon>Lachninae</taxon>
        <taxon>Cinara</taxon>
    </lineage>
</organism>
<dbReference type="InterPro" id="IPR038905">
    <property type="entry name" value="ARMC2"/>
</dbReference>
<evidence type="ECO:0000313" key="2">
    <source>
        <dbReference type="EMBL" id="VVC29903.1"/>
    </source>
</evidence>
<dbReference type="InterPro" id="IPR016024">
    <property type="entry name" value="ARM-type_fold"/>
</dbReference>
<protein>
    <submittedName>
        <fullName evidence="2">Armadillo-type fold,Armadillo,Armadillo-like helical</fullName>
    </submittedName>
</protein>
<name>A0A5E4MEM4_9HEMI</name>
<accession>A0A5E4MEM4</accession>
<proteinExistence type="predicted"/>
<dbReference type="EMBL" id="CABPRJ010000501">
    <property type="protein sequence ID" value="VVC29903.1"/>
    <property type="molecule type" value="Genomic_DNA"/>
</dbReference>
<dbReference type="Proteomes" id="UP000325440">
    <property type="component" value="Unassembled WGS sequence"/>
</dbReference>
<dbReference type="SMART" id="SM00185">
    <property type="entry name" value="ARM"/>
    <property type="match status" value="5"/>
</dbReference>
<keyword evidence="3" id="KW-1185">Reference proteome</keyword>
<dbReference type="PANTHER" id="PTHR21356">
    <property type="entry name" value="ARMADILLO REPEAT CONTAINING 2"/>
    <property type="match status" value="1"/>
</dbReference>
<sequence length="776" mass="87599">MSGRVDGSKLPKTSSEIISEAKAALNTPLYIKPLSTNRPFTPHERVFFCQRRTNRPPSAFKLQHIQFQEKKKSSCTKLPALDKPKYTNFNKKQVNRQSQSSPPSTTLHRSNSDVADNSNITKNQISSLSFPLSIDALLKNHYEQNYYDHEYMSHENEINEARALCFGVHADCLWVVSLIETKMKKNFEVGEMCSLLNKLALSIKREHLSVIRDENKKETILQTIFKLVNISTDDELMVNLILVLLQMQVTGTYLATVCKLIFKISRSDKNDSLFLNSNVLTLFVDILGLATPHEDAESLIYGYGALKFLTMNPDLMERAMSNGCLPLMLLHLKMINLERTERQTLPETVNHVLYQLTGTLRNVVNDRKYYTELLSSGGLITMYRTLELFSCDVDVVTNISRILSILSTDSKCCDALVECWSNVSVLMSIIDKYPGQEEIVVRITYALGNILSNNEHARHQLYDTYCSMGTFLNLMQLYLEKDLMNISRDIKFNIVEDVLIKVIRVVVNMSIQPEIGTRLVMATDDDNHPVHKVKECEQFLDSLLTILRRKSIDENEELVLAALAALNNLSYYADMSDTNRGPFGARQLDITQALGLLLSTRNHLCKVEVARVFGNLTRSAAVRNYLLETSGLLAVTNFLDSADKELLVVCCGVLVNMTSDESNREAFKNYNGVSKMVNILGSSGERDWNLSALVCQTLWNVCSGSDSFPGDPMAVLDTLVKLTDEEQLFGELLSSPADEEKVAEYKQWEDFASVATNLLEWLDELLEGRLGNVDDN</sequence>